<protein>
    <submittedName>
        <fullName evidence="2">DNA-deoxyinosine glycosylase</fullName>
    </submittedName>
</protein>
<sequence>MASRAGKETSAPAGQRVVHPLEPIFDGKSRVLVLGTMPSPKSREVRFYYGNPQNRFWRVMAALWGEPVPASNDDRRDLCLRHHVALWDVLASCTIAGASDASIRDPVPNDVGRILSAAPIVRVFCTGGTATRLYQRLIEPACGVPCTGLPSTSPANARMRLDDLVVAYESLRRAADGE</sequence>
<feature type="domain" description="Uracil-DNA glycosylase-like" evidence="1">
    <location>
        <begin position="22"/>
        <end position="172"/>
    </location>
</feature>
<evidence type="ECO:0000313" key="3">
    <source>
        <dbReference type="Proteomes" id="UP000054078"/>
    </source>
</evidence>
<evidence type="ECO:0000313" key="2">
    <source>
        <dbReference type="EMBL" id="KUH57966.1"/>
    </source>
</evidence>
<name>A0A100YUK9_TRASO</name>
<dbReference type="InterPro" id="IPR005122">
    <property type="entry name" value="Uracil-DNA_glycosylase-like"/>
</dbReference>
<dbReference type="Proteomes" id="UP000054078">
    <property type="component" value="Unassembled WGS sequence"/>
</dbReference>
<dbReference type="AlphaFoldDB" id="A0A100YUK9"/>
<dbReference type="Pfam" id="PF03167">
    <property type="entry name" value="UDG"/>
    <property type="match status" value="1"/>
</dbReference>
<gene>
    <name evidence="2" type="ORF">AUL39_09850</name>
</gene>
<comment type="caution">
    <text evidence="2">The sequence shown here is derived from an EMBL/GenBank/DDBJ whole genome shotgun (WGS) entry which is preliminary data.</text>
</comment>
<dbReference type="STRING" id="1299998.AUL39_09850"/>
<dbReference type="Gene3D" id="3.40.470.10">
    <property type="entry name" value="Uracil-DNA glycosylase-like domain"/>
    <property type="match status" value="1"/>
</dbReference>
<dbReference type="SUPFAM" id="SSF52141">
    <property type="entry name" value="Uracil-DNA glycosylase-like"/>
    <property type="match status" value="1"/>
</dbReference>
<keyword evidence="3" id="KW-1185">Reference proteome</keyword>
<dbReference type="SMART" id="SM00987">
    <property type="entry name" value="UreE_C"/>
    <property type="match status" value="1"/>
</dbReference>
<organism evidence="2 3">
    <name type="scientific">Tractidigestivibacter scatoligenes</name>
    <name type="common">Olsenella scatoligenes</name>
    <dbReference type="NCBI Taxonomy" id="1299998"/>
    <lineage>
        <taxon>Bacteria</taxon>
        <taxon>Bacillati</taxon>
        <taxon>Actinomycetota</taxon>
        <taxon>Coriobacteriia</taxon>
        <taxon>Coriobacteriales</taxon>
        <taxon>Atopobiaceae</taxon>
        <taxon>Tractidigestivibacter</taxon>
    </lineage>
</organism>
<evidence type="ECO:0000259" key="1">
    <source>
        <dbReference type="SMART" id="SM00986"/>
    </source>
</evidence>
<dbReference type="InterPro" id="IPR026353">
    <property type="entry name" value="Hypoxan-DNA_Glyclase"/>
</dbReference>
<dbReference type="RefSeq" id="WP_059055786.1">
    <property type="nucleotide sequence ID" value="NZ_LOJF01000011.1"/>
</dbReference>
<dbReference type="InterPro" id="IPR036895">
    <property type="entry name" value="Uracil-DNA_glycosylase-like_sf"/>
</dbReference>
<proteinExistence type="predicted"/>
<dbReference type="OrthoDB" id="9799921at2"/>
<dbReference type="EMBL" id="LOJF01000011">
    <property type="protein sequence ID" value="KUH57966.1"/>
    <property type="molecule type" value="Genomic_DNA"/>
</dbReference>
<dbReference type="SMART" id="SM00986">
    <property type="entry name" value="UDG"/>
    <property type="match status" value="1"/>
</dbReference>
<reference evidence="2 3" key="1">
    <citation type="submission" date="2015-12" db="EMBL/GenBank/DDBJ databases">
        <title>Draft Genome Sequence of Olsenella scatoligenes SK9K4T; a Producer of 3-Methylindole- (skatole) and 4-Methylphenol- (p-cresol) Isolated from Pig Feces.</title>
        <authorList>
            <person name="Li X."/>
            <person name="Borg B."/>
            <person name="Canibe N."/>
        </authorList>
    </citation>
    <scope>NUCLEOTIDE SEQUENCE [LARGE SCALE GENOMIC DNA]</scope>
    <source>
        <strain evidence="2 3">SK9K4</strain>
    </source>
</reference>
<dbReference type="NCBIfam" id="TIGR04274">
    <property type="entry name" value="hypoxanDNAglyco"/>
    <property type="match status" value="1"/>
</dbReference>
<dbReference type="CDD" id="cd10032">
    <property type="entry name" value="UDG-F6_HDG"/>
    <property type="match status" value="1"/>
</dbReference>
<accession>A0A100YUK9</accession>